<feature type="transmembrane region" description="Helical" evidence="2">
    <location>
        <begin position="36"/>
        <end position="60"/>
    </location>
</feature>
<dbReference type="GO" id="GO:0007131">
    <property type="term" value="P:reciprocal meiotic recombination"/>
    <property type="evidence" value="ECO:0007669"/>
    <property type="project" value="TreeGrafter"/>
</dbReference>
<feature type="compositionally biased region" description="Polar residues" evidence="1">
    <location>
        <begin position="385"/>
        <end position="401"/>
    </location>
</feature>
<keyword evidence="2" id="KW-0472">Membrane</keyword>
<dbReference type="EMBL" id="CAMPGE010004341">
    <property type="protein sequence ID" value="CAI2363186.1"/>
    <property type="molecule type" value="Genomic_DNA"/>
</dbReference>
<reference evidence="3" key="1">
    <citation type="submission" date="2023-07" db="EMBL/GenBank/DDBJ databases">
        <authorList>
            <consortium name="AG Swart"/>
            <person name="Singh M."/>
            <person name="Singh A."/>
            <person name="Seah K."/>
            <person name="Emmerich C."/>
        </authorList>
    </citation>
    <scope>NUCLEOTIDE SEQUENCE</scope>
    <source>
        <strain evidence="3">DP1</strain>
    </source>
</reference>
<accession>A0AAD1U6Y6</accession>
<gene>
    <name evidence="3" type="ORF">ECRASSUSDP1_LOCUS4516</name>
</gene>
<keyword evidence="4" id="KW-1185">Reference proteome</keyword>
<evidence type="ECO:0000313" key="3">
    <source>
        <dbReference type="EMBL" id="CAI2363186.1"/>
    </source>
</evidence>
<sequence>MARIHCKTLKWTYARLKNRDMFKQTLSLTYRGKDNFTSLVGSIGTVFIMVIVVVYSILLFRTMFNRTDVSWNHNTIRNDYDLNQEGLVWGEDDPQFKIFWSAEYPISLDNRKSESISNSTYTYLSTNISNPDSIIEADIPYDDCDGFFPMSLDNIEGVGSVAHCPKFKGKKLFEPTNTHGDRSSILMQYRQCRDDIWNNYCAPQQIIDYLLESTYIQIYVMNRYVDLNDIDNPIKDYLEVMPTLYFNLNKHVHVNMKLRKHEVILEDTLFTLPWGGNDPIHFNSIEDFTVAEQDFVDETRWNGFVTIYITQDSQIDQHRRKVLNFLEVTGIIGGIFEIFEVGFGIIIGLYSSYIFKRDLMNDIEKYEEKFQKMEKSISKLEENIQRNNQPPSSFQENNLPQQEEDLKEESKNEREESKIFEENFLLNKPQIDIQHNNMEYDLQKLESQRIPIKKLSKLAKKIKEEVEENNKNIKKFIWKKDEPINNLDQFNTSLDCLNIIYMIKKLRRQTMYLLQKDPDYSKHFAEDSDLDIDFTSIYCAHQDDKIHPQHIELTEQPHPFGFPYIPPIISLNSQPPARMRPYISNPPHPP</sequence>
<feature type="region of interest" description="Disordered" evidence="1">
    <location>
        <begin position="385"/>
        <end position="413"/>
    </location>
</feature>
<organism evidence="3 4">
    <name type="scientific">Euplotes crassus</name>
    <dbReference type="NCBI Taxonomy" id="5936"/>
    <lineage>
        <taxon>Eukaryota</taxon>
        <taxon>Sar</taxon>
        <taxon>Alveolata</taxon>
        <taxon>Ciliophora</taxon>
        <taxon>Intramacronucleata</taxon>
        <taxon>Spirotrichea</taxon>
        <taxon>Hypotrichia</taxon>
        <taxon>Euplotida</taxon>
        <taxon>Euplotidae</taxon>
        <taxon>Moneuplotes</taxon>
    </lineage>
</organism>
<proteinExistence type="predicted"/>
<feature type="transmembrane region" description="Helical" evidence="2">
    <location>
        <begin position="325"/>
        <end position="350"/>
    </location>
</feature>
<evidence type="ECO:0000313" key="4">
    <source>
        <dbReference type="Proteomes" id="UP001295684"/>
    </source>
</evidence>
<evidence type="ECO:0000256" key="2">
    <source>
        <dbReference type="SAM" id="Phobius"/>
    </source>
</evidence>
<dbReference type="GO" id="GO:0005634">
    <property type="term" value="C:nucleus"/>
    <property type="evidence" value="ECO:0007669"/>
    <property type="project" value="TreeGrafter"/>
</dbReference>
<dbReference type="PANTHER" id="PTHR31398">
    <property type="entry name" value="MEIOTIC NUCLEAR DIVISION PROTEIN 1 HOMOLOG"/>
    <property type="match status" value="1"/>
</dbReference>
<name>A0AAD1U6Y6_EUPCR</name>
<keyword evidence="2" id="KW-1133">Transmembrane helix</keyword>
<evidence type="ECO:0000256" key="1">
    <source>
        <dbReference type="SAM" id="MobiDB-lite"/>
    </source>
</evidence>
<keyword evidence="2" id="KW-0812">Transmembrane</keyword>
<comment type="caution">
    <text evidence="3">The sequence shown here is derived from an EMBL/GenBank/DDBJ whole genome shotgun (WGS) entry which is preliminary data.</text>
</comment>
<protein>
    <submittedName>
        <fullName evidence="3">Uncharacterized protein</fullName>
    </submittedName>
</protein>
<dbReference type="AlphaFoldDB" id="A0AAD1U6Y6"/>
<dbReference type="PANTHER" id="PTHR31398:SF0">
    <property type="entry name" value="MEIOTIC NUCLEAR DIVISION PROTEIN 1 HOMOLOG"/>
    <property type="match status" value="1"/>
</dbReference>
<dbReference type="Proteomes" id="UP001295684">
    <property type="component" value="Unassembled WGS sequence"/>
</dbReference>